<evidence type="ECO:0000313" key="1">
    <source>
        <dbReference type="EMBL" id="CAG8768905.1"/>
    </source>
</evidence>
<reference evidence="1" key="1">
    <citation type="submission" date="2021-06" db="EMBL/GenBank/DDBJ databases">
        <authorList>
            <person name="Kallberg Y."/>
            <person name="Tangrot J."/>
            <person name="Rosling A."/>
        </authorList>
    </citation>
    <scope>NUCLEOTIDE SEQUENCE</scope>
    <source>
        <strain evidence="1">CL356</strain>
    </source>
</reference>
<comment type="caution">
    <text evidence="1">The sequence shown here is derived from an EMBL/GenBank/DDBJ whole genome shotgun (WGS) entry which is preliminary data.</text>
</comment>
<feature type="non-terminal residue" evidence="1">
    <location>
        <position position="80"/>
    </location>
</feature>
<protein>
    <submittedName>
        <fullName evidence="1">6771_t:CDS:1</fullName>
    </submittedName>
</protein>
<name>A0ACA9QY68_9GLOM</name>
<accession>A0ACA9QY68</accession>
<gene>
    <name evidence="1" type="ORF">ACOLOM_LOCUS13641</name>
</gene>
<proteinExistence type="predicted"/>
<keyword evidence="2" id="KW-1185">Reference proteome</keyword>
<evidence type="ECO:0000313" key="2">
    <source>
        <dbReference type="Proteomes" id="UP000789525"/>
    </source>
</evidence>
<dbReference type="Proteomes" id="UP000789525">
    <property type="component" value="Unassembled WGS sequence"/>
</dbReference>
<sequence>MRRVLKPSPYPAKWDEGTNGHFAMNDGFRDSTRVAYDYKTLICLQRDCKNTRTKAQPVLFVKERTQSYDPFYLPNSIRHW</sequence>
<dbReference type="EMBL" id="CAJVPT010063609">
    <property type="protein sequence ID" value="CAG8768905.1"/>
    <property type="molecule type" value="Genomic_DNA"/>
</dbReference>
<organism evidence="1 2">
    <name type="scientific">Acaulospora colombiana</name>
    <dbReference type="NCBI Taxonomy" id="27376"/>
    <lineage>
        <taxon>Eukaryota</taxon>
        <taxon>Fungi</taxon>
        <taxon>Fungi incertae sedis</taxon>
        <taxon>Mucoromycota</taxon>
        <taxon>Glomeromycotina</taxon>
        <taxon>Glomeromycetes</taxon>
        <taxon>Diversisporales</taxon>
        <taxon>Acaulosporaceae</taxon>
        <taxon>Acaulospora</taxon>
    </lineage>
</organism>